<evidence type="ECO:0000259" key="7">
    <source>
        <dbReference type="Pfam" id="PF00082"/>
    </source>
</evidence>
<dbReference type="PANTHER" id="PTHR43806">
    <property type="entry name" value="PEPTIDASE S8"/>
    <property type="match status" value="1"/>
</dbReference>
<dbReference type="Gene3D" id="3.40.50.200">
    <property type="entry name" value="Peptidase S8/S53 domain"/>
    <property type="match status" value="1"/>
</dbReference>
<dbReference type="GO" id="GO:0006508">
    <property type="term" value="P:proteolysis"/>
    <property type="evidence" value="ECO:0007669"/>
    <property type="project" value="UniProtKB-KW"/>
</dbReference>
<feature type="active site" description="Charge relay system" evidence="5">
    <location>
        <position position="185"/>
    </location>
</feature>
<dbReference type="InterPro" id="IPR050131">
    <property type="entry name" value="Peptidase_S8_subtilisin-like"/>
</dbReference>
<reference evidence="8" key="1">
    <citation type="submission" date="2022-03" db="EMBL/GenBank/DDBJ databases">
        <title>Aurantimonas Liuensis sp. Nov., isolated from the hadal seawater of the Mariana Trench.</title>
        <authorList>
            <person name="Liu R."/>
        </authorList>
    </citation>
    <scope>NUCLEOTIDE SEQUENCE</scope>
    <source>
        <strain evidence="8">LRZ36</strain>
    </source>
</reference>
<organism evidence="8 9">
    <name type="scientific">Aurantimonas marianensis</name>
    <dbReference type="NCBI Taxonomy" id="2920428"/>
    <lineage>
        <taxon>Bacteria</taxon>
        <taxon>Pseudomonadati</taxon>
        <taxon>Pseudomonadota</taxon>
        <taxon>Alphaproteobacteria</taxon>
        <taxon>Hyphomicrobiales</taxon>
        <taxon>Aurantimonadaceae</taxon>
        <taxon>Aurantimonas</taxon>
    </lineage>
</organism>
<keyword evidence="2 5" id="KW-0645">Protease</keyword>
<evidence type="ECO:0000256" key="5">
    <source>
        <dbReference type="PROSITE-ProRule" id="PRU01240"/>
    </source>
</evidence>
<dbReference type="EMBL" id="JALHBS010000044">
    <property type="protein sequence ID" value="MCP3055119.1"/>
    <property type="molecule type" value="Genomic_DNA"/>
</dbReference>
<dbReference type="GO" id="GO:0005615">
    <property type="term" value="C:extracellular space"/>
    <property type="evidence" value="ECO:0007669"/>
    <property type="project" value="TreeGrafter"/>
</dbReference>
<dbReference type="PANTHER" id="PTHR43806:SF11">
    <property type="entry name" value="CEREVISIN-RELATED"/>
    <property type="match status" value="1"/>
</dbReference>
<dbReference type="AlphaFoldDB" id="A0A9X2KEW4"/>
<keyword evidence="9" id="KW-1185">Reference proteome</keyword>
<feature type="active site" description="Charge relay system" evidence="5">
    <location>
        <position position="153"/>
    </location>
</feature>
<evidence type="ECO:0000313" key="8">
    <source>
        <dbReference type="EMBL" id="MCP3055119.1"/>
    </source>
</evidence>
<dbReference type="GO" id="GO:0004252">
    <property type="term" value="F:serine-type endopeptidase activity"/>
    <property type="evidence" value="ECO:0007669"/>
    <property type="project" value="UniProtKB-UniRule"/>
</dbReference>
<evidence type="ECO:0000256" key="3">
    <source>
        <dbReference type="ARBA" id="ARBA00022801"/>
    </source>
</evidence>
<evidence type="ECO:0000256" key="4">
    <source>
        <dbReference type="ARBA" id="ARBA00022825"/>
    </source>
</evidence>
<feature type="active site" description="Charge relay system" evidence="5">
    <location>
        <position position="359"/>
    </location>
</feature>
<protein>
    <submittedName>
        <fullName evidence="8">S8 family serine peptidase</fullName>
    </submittedName>
</protein>
<dbReference type="InterPro" id="IPR015500">
    <property type="entry name" value="Peptidase_S8_subtilisin-rel"/>
</dbReference>
<dbReference type="InterPro" id="IPR023827">
    <property type="entry name" value="Peptidase_S8_Asp-AS"/>
</dbReference>
<comment type="similarity">
    <text evidence="1 5 6">Belongs to the peptidase S8 family.</text>
</comment>
<keyword evidence="4 5" id="KW-0720">Serine protease</keyword>
<name>A0A9X2KEW4_9HYPH</name>
<feature type="domain" description="Peptidase S8/S53" evidence="7">
    <location>
        <begin position="144"/>
        <end position="405"/>
    </location>
</feature>
<evidence type="ECO:0000256" key="2">
    <source>
        <dbReference type="ARBA" id="ARBA00022670"/>
    </source>
</evidence>
<evidence type="ECO:0000256" key="6">
    <source>
        <dbReference type="RuleBase" id="RU003355"/>
    </source>
</evidence>
<sequence>MVDDTERDVDVLGDAMRPEGTGNFLVVFDDDVDLDARARAVDRACGAASTNGAPAVSMMFSASDRTTGAGEQTRARLFRRFGVAVIEPVADTRVAAIQRALREEQGVLEVRPEYYLFALNPFGDTAESTWGLKATGAVDSPFTGKGIKVAVLDTGIDADHPDFRERSIISESFVADGTTDDIQGHGTHCAGTIFGPRAPGPGPVPGYGCAPDATLYVGKVLNNSGFAPEGAVFEGMEWALDAGCDIVSMSLGRSVRRGEAPSAIYERIAASALAEGCLFIAAAGNDSARASGRIAPVSEPANTPSIMAVAAVDETLGVADFSNGGINPDGGSVDIAAPGVGVFSSAPAPRFYRMLQGTSMACPHVAGIAALWAESDPTLRGRPLWDALVANATALPGLERDVGVGIVQAPGVAESRIA</sequence>
<dbReference type="PROSITE" id="PS00136">
    <property type="entry name" value="SUBTILASE_ASP"/>
    <property type="match status" value="1"/>
</dbReference>
<dbReference type="Proteomes" id="UP001155220">
    <property type="component" value="Unassembled WGS sequence"/>
</dbReference>
<dbReference type="InterPro" id="IPR000209">
    <property type="entry name" value="Peptidase_S8/S53_dom"/>
</dbReference>
<proteinExistence type="inferred from homology"/>
<accession>A0A9X2KEW4</accession>
<evidence type="ECO:0000313" key="9">
    <source>
        <dbReference type="Proteomes" id="UP001155220"/>
    </source>
</evidence>
<gene>
    <name evidence="8" type="ORF">MJ956_08140</name>
</gene>
<dbReference type="PROSITE" id="PS51892">
    <property type="entry name" value="SUBTILASE"/>
    <property type="match status" value="1"/>
</dbReference>
<dbReference type="RefSeq" id="WP_253963981.1">
    <property type="nucleotide sequence ID" value="NZ_JALHBS010000044.1"/>
</dbReference>
<keyword evidence="3 5" id="KW-0378">Hydrolase</keyword>
<dbReference type="PROSITE" id="PS00138">
    <property type="entry name" value="SUBTILASE_SER"/>
    <property type="match status" value="1"/>
</dbReference>
<evidence type="ECO:0000256" key="1">
    <source>
        <dbReference type="ARBA" id="ARBA00011073"/>
    </source>
</evidence>
<dbReference type="InterPro" id="IPR036852">
    <property type="entry name" value="Peptidase_S8/S53_dom_sf"/>
</dbReference>
<dbReference type="InterPro" id="IPR023828">
    <property type="entry name" value="Peptidase_S8_Ser-AS"/>
</dbReference>
<dbReference type="Pfam" id="PF00082">
    <property type="entry name" value="Peptidase_S8"/>
    <property type="match status" value="1"/>
</dbReference>
<dbReference type="PRINTS" id="PR00723">
    <property type="entry name" value="SUBTILISIN"/>
</dbReference>
<dbReference type="SUPFAM" id="SSF52743">
    <property type="entry name" value="Subtilisin-like"/>
    <property type="match status" value="1"/>
</dbReference>
<comment type="caution">
    <text evidence="8">The sequence shown here is derived from an EMBL/GenBank/DDBJ whole genome shotgun (WGS) entry which is preliminary data.</text>
</comment>